<comment type="caution">
    <text evidence="7">The sequence shown here is derived from an EMBL/GenBank/DDBJ whole genome shotgun (WGS) entry which is preliminary data.</text>
</comment>
<dbReference type="PROSITE" id="PS01124">
    <property type="entry name" value="HTH_ARAC_FAMILY_2"/>
    <property type="match status" value="1"/>
</dbReference>
<reference evidence="7 8" key="1">
    <citation type="submission" date="2023-07" db="EMBL/GenBank/DDBJ databases">
        <title>Paenibacillus sp. JX-17 nov. isolated from soil.</title>
        <authorList>
            <person name="Wan Y."/>
            <person name="Liu B."/>
        </authorList>
    </citation>
    <scope>NUCLEOTIDE SEQUENCE [LARGE SCALE GENOMIC DNA]</scope>
    <source>
        <strain evidence="7 8">JX-17</strain>
    </source>
</reference>
<sequence length="233" mass="27121">MNVLIVDDEYLEVEQMEFLLRREYPMWKFYRGEDAASALKIVNQANIQLAFIDIRMPGCDGLELSAQCKQKQPEMEVVIVSAHHDFQYARRAIQVDALDFLPKPFTEQELQLALKRFMKKQHYTPGRSTHVQYAMERIRLGYADKLSLQDIAAEIPVTPSYLSRCFSEEIGETFQDYLLSYRIHQARKLLVEQPGLSMTVISEQVGLSSQHHFSKAFKRIVGITPTKYREREL</sequence>
<protein>
    <submittedName>
        <fullName evidence="7">Response regulator</fullName>
    </submittedName>
</protein>
<organism evidence="7 8">
    <name type="scientific">Paenibacillus lacisoli</name>
    <dbReference type="NCBI Taxonomy" id="3064525"/>
    <lineage>
        <taxon>Bacteria</taxon>
        <taxon>Bacillati</taxon>
        <taxon>Bacillota</taxon>
        <taxon>Bacilli</taxon>
        <taxon>Bacillales</taxon>
        <taxon>Paenibacillaceae</taxon>
        <taxon>Paenibacillus</taxon>
    </lineage>
</organism>
<keyword evidence="8" id="KW-1185">Reference proteome</keyword>
<dbReference type="SMART" id="SM00448">
    <property type="entry name" value="REC"/>
    <property type="match status" value="1"/>
</dbReference>
<gene>
    <name evidence="7" type="ORF">Q5741_19740</name>
</gene>
<evidence type="ECO:0000259" key="6">
    <source>
        <dbReference type="PROSITE" id="PS50110"/>
    </source>
</evidence>
<proteinExistence type="predicted"/>
<dbReference type="Gene3D" id="1.10.10.60">
    <property type="entry name" value="Homeodomain-like"/>
    <property type="match status" value="2"/>
</dbReference>
<dbReference type="PANTHER" id="PTHR43280:SF28">
    <property type="entry name" value="HTH-TYPE TRANSCRIPTIONAL ACTIVATOR RHAS"/>
    <property type="match status" value="1"/>
</dbReference>
<evidence type="ECO:0000256" key="2">
    <source>
        <dbReference type="ARBA" id="ARBA00023125"/>
    </source>
</evidence>
<dbReference type="EMBL" id="JAUQTB010000019">
    <property type="protein sequence ID" value="MDO7908624.1"/>
    <property type="molecule type" value="Genomic_DNA"/>
</dbReference>
<evidence type="ECO:0000256" key="1">
    <source>
        <dbReference type="ARBA" id="ARBA00023015"/>
    </source>
</evidence>
<dbReference type="InterPro" id="IPR018062">
    <property type="entry name" value="HTH_AraC-typ_CS"/>
</dbReference>
<dbReference type="PRINTS" id="PR00032">
    <property type="entry name" value="HTHARAC"/>
</dbReference>
<evidence type="ECO:0000313" key="8">
    <source>
        <dbReference type="Proteomes" id="UP001240171"/>
    </source>
</evidence>
<keyword evidence="4" id="KW-0597">Phosphoprotein</keyword>
<dbReference type="CDD" id="cd17536">
    <property type="entry name" value="REC_YesN-like"/>
    <property type="match status" value="1"/>
</dbReference>
<dbReference type="PROSITE" id="PS50110">
    <property type="entry name" value="RESPONSE_REGULATORY"/>
    <property type="match status" value="1"/>
</dbReference>
<dbReference type="Pfam" id="PF12833">
    <property type="entry name" value="HTH_18"/>
    <property type="match status" value="1"/>
</dbReference>
<dbReference type="SMART" id="SM00342">
    <property type="entry name" value="HTH_ARAC"/>
    <property type="match status" value="1"/>
</dbReference>
<keyword evidence="2" id="KW-0238">DNA-binding</keyword>
<dbReference type="PROSITE" id="PS00041">
    <property type="entry name" value="HTH_ARAC_FAMILY_1"/>
    <property type="match status" value="1"/>
</dbReference>
<dbReference type="InterPro" id="IPR011006">
    <property type="entry name" value="CheY-like_superfamily"/>
</dbReference>
<evidence type="ECO:0000259" key="5">
    <source>
        <dbReference type="PROSITE" id="PS01124"/>
    </source>
</evidence>
<dbReference type="InterPro" id="IPR001789">
    <property type="entry name" value="Sig_transdc_resp-reg_receiver"/>
</dbReference>
<dbReference type="RefSeq" id="WP_305025841.1">
    <property type="nucleotide sequence ID" value="NZ_JAUQTB010000019.1"/>
</dbReference>
<feature type="modified residue" description="4-aspartylphosphate" evidence="4">
    <location>
        <position position="53"/>
    </location>
</feature>
<keyword evidence="1" id="KW-0805">Transcription regulation</keyword>
<keyword evidence="3" id="KW-0804">Transcription</keyword>
<dbReference type="Gene3D" id="3.40.50.2300">
    <property type="match status" value="1"/>
</dbReference>
<feature type="domain" description="Response regulatory" evidence="6">
    <location>
        <begin position="2"/>
        <end position="118"/>
    </location>
</feature>
<dbReference type="InterPro" id="IPR009057">
    <property type="entry name" value="Homeodomain-like_sf"/>
</dbReference>
<evidence type="ECO:0000313" key="7">
    <source>
        <dbReference type="EMBL" id="MDO7908624.1"/>
    </source>
</evidence>
<evidence type="ECO:0000256" key="4">
    <source>
        <dbReference type="PROSITE-ProRule" id="PRU00169"/>
    </source>
</evidence>
<dbReference type="SUPFAM" id="SSF52172">
    <property type="entry name" value="CheY-like"/>
    <property type="match status" value="1"/>
</dbReference>
<accession>A0ABT9CH71</accession>
<feature type="domain" description="HTH araC/xylS-type" evidence="5">
    <location>
        <begin position="132"/>
        <end position="231"/>
    </location>
</feature>
<name>A0ABT9CH71_9BACL</name>
<dbReference type="InterPro" id="IPR020449">
    <property type="entry name" value="Tscrpt_reg_AraC-type_HTH"/>
</dbReference>
<dbReference type="PANTHER" id="PTHR43280">
    <property type="entry name" value="ARAC-FAMILY TRANSCRIPTIONAL REGULATOR"/>
    <property type="match status" value="1"/>
</dbReference>
<evidence type="ECO:0000256" key="3">
    <source>
        <dbReference type="ARBA" id="ARBA00023163"/>
    </source>
</evidence>
<dbReference type="InterPro" id="IPR018060">
    <property type="entry name" value="HTH_AraC"/>
</dbReference>
<dbReference type="Proteomes" id="UP001240171">
    <property type="component" value="Unassembled WGS sequence"/>
</dbReference>
<dbReference type="Pfam" id="PF00072">
    <property type="entry name" value="Response_reg"/>
    <property type="match status" value="1"/>
</dbReference>
<dbReference type="SUPFAM" id="SSF46689">
    <property type="entry name" value="Homeodomain-like"/>
    <property type="match status" value="2"/>
</dbReference>